<feature type="signal peptide" evidence="1">
    <location>
        <begin position="1"/>
        <end position="28"/>
    </location>
</feature>
<evidence type="ECO:0000313" key="3">
    <source>
        <dbReference type="Proteomes" id="UP000198925"/>
    </source>
</evidence>
<proteinExistence type="predicted"/>
<evidence type="ECO:0008006" key="4">
    <source>
        <dbReference type="Google" id="ProtNLM"/>
    </source>
</evidence>
<keyword evidence="1" id="KW-0732">Signal</keyword>
<dbReference type="EMBL" id="FMZX01000035">
    <property type="protein sequence ID" value="SDE42217.1"/>
    <property type="molecule type" value="Genomic_DNA"/>
</dbReference>
<reference evidence="2 3" key="1">
    <citation type="submission" date="2016-10" db="EMBL/GenBank/DDBJ databases">
        <authorList>
            <person name="de Groot N.N."/>
        </authorList>
    </citation>
    <scope>NUCLEOTIDE SEQUENCE [LARGE SCALE GENOMIC DNA]</scope>
    <source>
        <strain evidence="2 3">CPCC 100156</strain>
    </source>
</reference>
<gene>
    <name evidence="2" type="ORF">SAMN04487779_103516</name>
</gene>
<dbReference type="Proteomes" id="UP000198925">
    <property type="component" value="Unassembled WGS sequence"/>
</dbReference>
<evidence type="ECO:0000256" key="1">
    <source>
        <dbReference type="SAM" id="SignalP"/>
    </source>
</evidence>
<organism evidence="2 3">
    <name type="scientific">Belnapia rosea</name>
    <dbReference type="NCBI Taxonomy" id="938405"/>
    <lineage>
        <taxon>Bacteria</taxon>
        <taxon>Pseudomonadati</taxon>
        <taxon>Pseudomonadota</taxon>
        <taxon>Alphaproteobacteria</taxon>
        <taxon>Acetobacterales</taxon>
        <taxon>Roseomonadaceae</taxon>
        <taxon>Belnapia</taxon>
    </lineage>
</organism>
<feature type="chain" id="PRO_5011746783" description="MetA-pathway of phenol degradation" evidence="1">
    <location>
        <begin position="29"/>
        <end position="284"/>
    </location>
</feature>
<keyword evidence="3" id="KW-1185">Reference proteome</keyword>
<sequence length="284" mass="30483">MLYRLPPTLARAAVLLPLLSATVHSAVAQDEPIELADDPFEITDPIAAPPGAAEIGFVGFYEQARRGRVRDTGGVEAELEMGIVPGLELRLGQTGAYGNLETRRKLGTVTDLSGSSDDAGRALWGGATRFGALYQLSDDRGAFPAVALLGRVRTLYGPSRPGYETEAVALVGKTVRGGERPLGVHVNLGWVARIDPQQGERQNRFFVNASVGQAVSRDTALVVTYAREQQERGDQDYSVVQAGIRHRLKGGTVLGLAAGAGTNRDSPNFQIAFAMQWQLSEGWR</sequence>
<accession>A0A1G7CSC7</accession>
<protein>
    <recommendedName>
        <fullName evidence="4">MetA-pathway of phenol degradation</fullName>
    </recommendedName>
</protein>
<evidence type="ECO:0000313" key="2">
    <source>
        <dbReference type="EMBL" id="SDE42217.1"/>
    </source>
</evidence>
<dbReference type="AlphaFoldDB" id="A0A1G7CSC7"/>
<dbReference type="RefSeq" id="WP_090665154.1">
    <property type="nucleotide sequence ID" value="NZ_FMZX01000035.1"/>
</dbReference>
<name>A0A1G7CSC7_9PROT</name>